<feature type="region of interest" description="Disordered" evidence="1">
    <location>
        <begin position="677"/>
        <end position="702"/>
    </location>
</feature>
<evidence type="ECO:0000313" key="4">
    <source>
        <dbReference type="Proteomes" id="UP000517759"/>
    </source>
</evidence>
<keyword evidence="5" id="KW-1185">Reference proteome</keyword>
<dbReference type="RefSeq" id="WP_183511223.1">
    <property type="nucleotide sequence ID" value="NZ_BSPG01000011.1"/>
</dbReference>
<evidence type="ECO:0008006" key="6">
    <source>
        <dbReference type="Google" id="ProtNLM"/>
    </source>
</evidence>
<dbReference type="EMBL" id="BSPG01000011">
    <property type="protein sequence ID" value="GLS44373.1"/>
    <property type="molecule type" value="Genomic_DNA"/>
</dbReference>
<feature type="region of interest" description="Disordered" evidence="1">
    <location>
        <begin position="606"/>
        <end position="627"/>
    </location>
</feature>
<dbReference type="InterPro" id="IPR032427">
    <property type="entry name" value="P22_portal"/>
</dbReference>
<reference evidence="2" key="4">
    <citation type="submission" date="2023-01" db="EMBL/GenBank/DDBJ databases">
        <title>Draft genome sequence of Methylobacterium brachythecii strain NBRC 107710.</title>
        <authorList>
            <person name="Sun Q."/>
            <person name="Mori K."/>
        </authorList>
    </citation>
    <scope>NUCLEOTIDE SEQUENCE</scope>
    <source>
        <strain evidence="2">NBRC 107710</strain>
    </source>
</reference>
<evidence type="ECO:0000256" key="1">
    <source>
        <dbReference type="SAM" id="MobiDB-lite"/>
    </source>
</evidence>
<gene>
    <name evidence="2" type="ORF">GCM10007884_23610</name>
    <name evidence="3" type="ORF">GGR33_004647</name>
</gene>
<feature type="compositionally biased region" description="Pro residues" evidence="1">
    <location>
        <begin position="732"/>
        <end position="752"/>
    </location>
</feature>
<dbReference type="Pfam" id="PF16510">
    <property type="entry name" value="P22_portal"/>
    <property type="match status" value="1"/>
</dbReference>
<feature type="region of interest" description="Disordered" evidence="1">
    <location>
        <begin position="1"/>
        <end position="30"/>
    </location>
</feature>
<sequence>MAQTRKKRAASPETAAEPARAADEKPDANAKVHELAMKRWRRADEGDRENRELAYEDLEFVEVPGAQWDPKAKAIREDDGRPCLEFDRLGTAILQVTGDIRQMRPAIKVVPVDSRGDPDTADVIAGMVRYVENRSDAPAAYFAAADQQVAAGIGHWKVITEYGSDSTFEQEIRIVPVPDGIGVRWDPDAVLPTREDGKFCFVPVDMSRDVYEETYPDHPAAEIGDERLSATGMGGWATADMVRVAEYFTKTPVQKTLALMPDGEILDLTDEGDEEHPEKLARVVAVQREGGRVRVEKRPGVKVERFVVSATAVLEGPDEIPGRFIPVVPAIGIEITIGKKRVRRGLVRKAKDGQRAYNYSRSTEVETEALQPKAGFVGTEAQFKGYEHIWETANSANHPFLPYNPDPKAPGAPQRAQPPVPNAASAQCARQAAEDIKATTGVYDASLGARSNETSGKAIKARQQEGDVGSFVYIVNFSRSIRHTGAIVTGMIPHVYDTARTLRIVGEDGKVDLVDINKVGGLADEDQPLDKIQNDVTVGAYDVAMEMGPSYTTRREAALDGMIALVQAAPQLAPLILDLLAKAQDWPMADKIAKRIRTMLPPQIQAEEAQESGEPMPAPPPPSPEQQAQMAAQQRQQQLAEAQHQLEGQKLQVEQQKIQAEMAKIQGEIQRAALDHQARMAEANRPADPAGAPAGGDDPRIDAIANGLQDLAHVVSMIMETLGGGDGAPAADGPPDPQAGPPGPIDMPPGAMPGPTSEAPPGAFSFDPSAMGQPAAPMMGAP</sequence>
<dbReference type="EMBL" id="JACIDN010000010">
    <property type="protein sequence ID" value="MBB3905119.1"/>
    <property type="molecule type" value="Genomic_DNA"/>
</dbReference>
<name>A0A7W6F952_9HYPH</name>
<accession>A0A7W6F952</accession>
<evidence type="ECO:0000313" key="3">
    <source>
        <dbReference type="EMBL" id="MBB3905119.1"/>
    </source>
</evidence>
<dbReference type="Proteomes" id="UP001156881">
    <property type="component" value="Unassembled WGS sequence"/>
</dbReference>
<evidence type="ECO:0000313" key="5">
    <source>
        <dbReference type="Proteomes" id="UP001156881"/>
    </source>
</evidence>
<reference evidence="3 4" key="3">
    <citation type="submission" date="2020-08" db="EMBL/GenBank/DDBJ databases">
        <title>Genomic Encyclopedia of Type Strains, Phase IV (KMG-IV): sequencing the most valuable type-strain genomes for metagenomic binning, comparative biology and taxonomic classification.</title>
        <authorList>
            <person name="Goeker M."/>
        </authorList>
    </citation>
    <scope>NUCLEOTIDE SEQUENCE [LARGE SCALE GENOMIC DNA]</scope>
    <source>
        <strain evidence="3 4">DSM 24105</strain>
    </source>
</reference>
<feature type="compositionally biased region" description="Low complexity" evidence="1">
    <location>
        <begin position="768"/>
        <end position="782"/>
    </location>
</feature>
<feature type="compositionally biased region" description="Basic and acidic residues" evidence="1">
    <location>
        <begin position="20"/>
        <end position="30"/>
    </location>
</feature>
<proteinExistence type="predicted"/>
<dbReference type="Proteomes" id="UP000517759">
    <property type="component" value="Unassembled WGS sequence"/>
</dbReference>
<comment type="caution">
    <text evidence="3">The sequence shown here is derived from an EMBL/GenBank/DDBJ whole genome shotgun (WGS) entry which is preliminary data.</text>
</comment>
<protein>
    <recommendedName>
        <fullName evidence="6">Portal protein</fullName>
    </recommendedName>
</protein>
<organism evidence="3 4">
    <name type="scientific">Methylobacterium brachythecii</name>
    <dbReference type="NCBI Taxonomy" id="1176177"/>
    <lineage>
        <taxon>Bacteria</taxon>
        <taxon>Pseudomonadati</taxon>
        <taxon>Pseudomonadota</taxon>
        <taxon>Alphaproteobacteria</taxon>
        <taxon>Hyphomicrobiales</taxon>
        <taxon>Methylobacteriaceae</taxon>
        <taxon>Methylobacterium</taxon>
    </lineage>
</organism>
<evidence type="ECO:0000313" key="2">
    <source>
        <dbReference type="EMBL" id="GLS44373.1"/>
    </source>
</evidence>
<feature type="compositionally biased region" description="Low complexity" evidence="1">
    <location>
        <begin position="686"/>
        <end position="696"/>
    </location>
</feature>
<dbReference type="AlphaFoldDB" id="A0A7W6F952"/>
<reference evidence="2" key="1">
    <citation type="journal article" date="2014" name="Int. J. Syst. Evol. Microbiol.">
        <title>Complete genome of a new Firmicutes species belonging to the dominant human colonic microbiota ('Ruminococcus bicirculans') reveals two chromosomes and a selective capacity to utilize plant glucans.</title>
        <authorList>
            <consortium name="NISC Comparative Sequencing Program"/>
            <person name="Wegmann U."/>
            <person name="Louis P."/>
            <person name="Goesmann A."/>
            <person name="Henrissat B."/>
            <person name="Duncan S.H."/>
            <person name="Flint H.J."/>
        </authorList>
    </citation>
    <scope>NUCLEOTIDE SEQUENCE</scope>
    <source>
        <strain evidence="2">NBRC 107710</strain>
    </source>
</reference>
<reference evidence="5" key="2">
    <citation type="journal article" date="2019" name="Int. J. Syst. Evol. Microbiol.">
        <title>The Global Catalogue of Microorganisms (GCM) 10K type strain sequencing project: providing services to taxonomists for standard genome sequencing and annotation.</title>
        <authorList>
            <consortium name="The Broad Institute Genomics Platform"/>
            <consortium name="The Broad Institute Genome Sequencing Center for Infectious Disease"/>
            <person name="Wu L."/>
            <person name="Ma J."/>
        </authorList>
    </citation>
    <scope>NUCLEOTIDE SEQUENCE [LARGE SCALE GENOMIC DNA]</scope>
    <source>
        <strain evidence="5">NBRC 107710</strain>
    </source>
</reference>
<feature type="region of interest" description="Disordered" evidence="1">
    <location>
        <begin position="723"/>
        <end position="782"/>
    </location>
</feature>